<protein>
    <recommendedName>
        <fullName evidence="8">NADPH oxidase organizer 1</fullName>
    </recommendedName>
</protein>
<sequence>MEVGWLYYSVARGRQERPRQQFRLPSTPSSVLHASRAGKLILLPPSSSAWKSPNPCAPAPRSWAWETARKLQRTRLGRLHKDPTGLRRCQIVSQTVFWVPQSPLKHREAEGSSPISGVCSLEATVMAGPRYPVSVQGAALVQIKRLQTFAFCVRWSDGSDTFVRRSWDEFRRLKKTLKETFPVEAGLLRRSDRVLPKLLGQASLDAPLLAHGGRTSRGLARLQLLETYSRRLLATAERVAQSSAITGFFAPQPLDLEPTLPPGSRVILPTPEEPPVSRAAGRLSIHSLETQSLRCLQPFCTQDTRNRPFQARAQESLDVLLRHPSGWWLVENEDQQVAWFPAPYLEAAAPGRGREGVPSLGSSGPHFCASRAYENNRADELSVPAGARVRVLETSDRGWWLCRYGDREGLLPAVLLRPEGLGALLSRTGFRGGDDPAGEARGFPEPSQATAPPPTVPTRPSPGAIQSRCCTVTRRALERRPGRQGPSRGCVDPVPVAHPTTEQ</sequence>
<evidence type="ECO:0000256" key="10">
    <source>
        <dbReference type="SAM" id="MobiDB-lite"/>
    </source>
</evidence>
<dbReference type="GO" id="GO:0022617">
    <property type="term" value="P:extracellular matrix disassembly"/>
    <property type="evidence" value="ECO:0007669"/>
    <property type="project" value="Ensembl"/>
</dbReference>
<evidence type="ECO:0000256" key="9">
    <source>
        <dbReference type="PROSITE-ProRule" id="PRU00192"/>
    </source>
</evidence>
<feature type="region of interest" description="Disordered" evidence="10">
    <location>
        <begin position="427"/>
        <end position="503"/>
    </location>
</feature>
<keyword evidence="6" id="KW-0472">Membrane</keyword>
<dbReference type="InterPro" id="IPR036871">
    <property type="entry name" value="PX_dom_sf"/>
</dbReference>
<dbReference type="Ensembl" id="ENSRROT00000038076.1">
    <property type="protein sequence ID" value="ENSRROP00000013950.1"/>
    <property type="gene ID" value="ENSRROG00000031198.1"/>
</dbReference>
<comment type="function">
    <text evidence="7">Constitutively potentiates the superoxide-generating activity of NOX1 and NOX3 and is required for the biogenesis of otoconia/otolith, which are crystalline structures of the inner ear involved in the perception of gravity. Isoform 3 is more potent than isoform 1 in activating NOX3. Together with NOXA1, may also substitute to NCF1/p47phox and NCF2/p67phox in supporting the phagocyte NOX2/gp91phox superoxide-generating activity.</text>
</comment>
<dbReference type="GO" id="GO:0016176">
    <property type="term" value="F:superoxide-generating NADPH oxidase activator activity"/>
    <property type="evidence" value="ECO:0007669"/>
    <property type="project" value="TreeGrafter"/>
</dbReference>
<reference evidence="13" key="2">
    <citation type="submission" date="2025-09" db="UniProtKB">
        <authorList>
            <consortium name="Ensembl"/>
        </authorList>
    </citation>
    <scope>IDENTIFICATION</scope>
</reference>
<dbReference type="PROSITE" id="PS50195">
    <property type="entry name" value="PX"/>
    <property type="match status" value="1"/>
</dbReference>
<dbReference type="GO" id="GO:0019899">
    <property type="term" value="F:enzyme binding"/>
    <property type="evidence" value="ECO:0007669"/>
    <property type="project" value="Ensembl"/>
</dbReference>
<feature type="compositionally biased region" description="Pro residues" evidence="10">
    <location>
        <begin position="451"/>
        <end position="460"/>
    </location>
</feature>
<dbReference type="GO" id="GO:0035091">
    <property type="term" value="F:phosphatidylinositol binding"/>
    <property type="evidence" value="ECO:0007669"/>
    <property type="project" value="InterPro"/>
</dbReference>
<evidence type="ECO:0000256" key="7">
    <source>
        <dbReference type="ARBA" id="ARBA00059981"/>
    </source>
</evidence>
<evidence type="ECO:0000313" key="14">
    <source>
        <dbReference type="Proteomes" id="UP000233200"/>
    </source>
</evidence>
<dbReference type="Gene3D" id="3.30.1520.10">
    <property type="entry name" value="Phox-like domain"/>
    <property type="match status" value="1"/>
</dbReference>
<evidence type="ECO:0000256" key="3">
    <source>
        <dbReference type="ARBA" id="ARBA00022475"/>
    </source>
</evidence>
<proteinExistence type="predicted"/>
<dbReference type="SMART" id="SM00326">
    <property type="entry name" value="SH3"/>
    <property type="match status" value="2"/>
</dbReference>
<evidence type="ECO:0000256" key="6">
    <source>
        <dbReference type="ARBA" id="ARBA00023136"/>
    </source>
</evidence>
<comment type="subcellular location">
    <subcellularLocation>
        <location evidence="1">Cell membrane</location>
        <topology evidence="1">Peripheral membrane protein</topology>
        <orientation evidence="1">Cytoplasmic side</orientation>
    </subcellularLocation>
</comment>
<accession>A0A2K6PBQ1</accession>
<dbReference type="Proteomes" id="UP000233200">
    <property type="component" value="Unplaced"/>
</dbReference>
<dbReference type="GO" id="GO:0042554">
    <property type="term" value="P:superoxide anion generation"/>
    <property type="evidence" value="ECO:0007669"/>
    <property type="project" value="TreeGrafter"/>
</dbReference>
<dbReference type="Pfam" id="PF00018">
    <property type="entry name" value="SH3_1"/>
    <property type="match status" value="1"/>
</dbReference>
<evidence type="ECO:0000259" key="11">
    <source>
        <dbReference type="PROSITE" id="PS50002"/>
    </source>
</evidence>
<dbReference type="PANTHER" id="PTHR15706">
    <property type="entry name" value="SH3 MULTIPLE DOMAIN"/>
    <property type="match status" value="1"/>
</dbReference>
<dbReference type="PROSITE" id="PS50002">
    <property type="entry name" value="SH3"/>
    <property type="match status" value="2"/>
</dbReference>
<evidence type="ECO:0000256" key="4">
    <source>
        <dbReference type="ARBA" id="ARBA00022737"/>
    </source>
</evidence>
<dbReference type="OMA" id="QQMAWFP"/>
<dbReference type="InterPro" id="IPR035758">
    <property type="entry name" value="NoxO1_SH3_2"/>
</dbReference>
<keyword evidence="3" id="KW-1003">Cell membrane</keyword>
<evidence type="ECO:0000259" key="12">
    <source>
        <dbReference type="PROSITE" id="PS50195"/>
    </source>
</evidence>
<dbReference type="InterPro" id="IPR001452">
    <property type="entry name" value="SH3_domain"/>
</dbReference>
<dbReference type="FunFam" id="3.30.1520.10:FF:000040">
    <property type="entry name" value="NADPH oxidase organizer 1"/>
    <property type="match status" value="1"/>
</dbReference>
<evidence type="ECO:0000256" key="8">
    <source>
        <dbReference type="ARBA" id="ARBA00073434"/>
    </source>
</evidence>
<keyword evidence="2 9" id="KW-0728">SH3 domain</keyword>
<reference evidence="13" key="1">
    <citation type="submission" date="2025-08" db="UniProtKB">
        <authorList>
            <consortium name="Ensembl"/>
        </authorList>
    </citation>
    <scope>IDENTIFICATION</scope>
</reference>
<gene>
    <name evidence="13" type="primary">NOXO1</name>
</gene>
<dbReference type="SUPFAM" id="SSF64268">
    <property type="entry name" value="PX domain"/>
    <property type="match status" value="1"/>
</dbReference>
<dbReference type="InterPro" id="IPR001683">
    <property type="entry name" value="PX_dom"/>
</dbReference>
<dbReference type="GO" id="GO:0005737">
    <property type="term" value="C:cytoplasm"/>
    <property type="evidence" value="ECO:0007669"/>
    <property type="project" value="TreeGrafter"/>
</dbReference>
<dbReference type="PANTHER" id="PTHR15706:SF10">
    <property type="entry name" value="NADPH OXIDASE ORGANIZER 1"/>
    <property type="match status" value="1"/>
</dbReference>
<dbReference type="AlphaFoldDB" id="A0A2K6PBQ1"/>
<dbReference type="STRING" id="61622.ENSRROP00000013950"/>
<evidence type="ECO:0000256" key="2">
    <source>
        <dbReference type="ARBA" id="ARBA00022443"/>
    </source>
</evidence>
<keyword evidence="4" id="KW-0677">Repeat</keyword>
<dbReference type="FunFam" id="2.30.30.40:FF:000219">
    <property type="entry name" value="NADPH oxidase organizer 1"/>
    <property type="match status" value="1"/>
</dbReference>
<keyword evidence="5" id="KW-0446">Lipid-binding</keyword>
<feature type="domain" description="SH3" evidence="11">
    <location>
        <begin position="288"/>
        <end position="350"/>
    </location>
</feature>
<dbReference type="GO" id="GO:0043020">
    <property type="term" value="C:NADPH oxidase complex"/>
    <property type="evidence" value="ECO:0007669"/>
    <property type="project" value="Ensembl"/>
</dbReference>
<dbReference type="CDD" id="cd12024">
    <property type="entry name" value="SH3_NoxO1_2"/>
    <property type="match status" value="1"/>
</dbReference>
<keyword evidence="14" id="KW-1185">Reference proteome</keyword>
<dbReference type="InterPro" id="IPR051228">
    <property type="entry name" value="NADPH_Oxidase/PX-Domain"/>
</dbReference>
<organism evidence="13 14">
    <name type="scientific">Rhinopithecus roxellana</name>
    <name type="common">Golden snub-nosed monkey</name>
    <name type="synonym">Pygathrix roxellana</name>
    <dbReference type="NCBI Taxonomy" id="61622"/>
    <lineage>
        <taxon>Eukaryota</taxon>
        <taxon>Metazoa</taxon>
        <taxon>Chordata</taxon>
        <taxon>Craniata</taxon>
        <taxon>Vertebrata</taxon>
        <taxon>Euteleostomi</taxon>
        <taxon>Mammalia</taxon>
        <taxon>Eutheria</taxon>
        <taxon>Euarchontoglires</taxon>
        <taxon>Primates</taxon>
        <taxon>Haplorrhini</taxon>
        <taxon>Catarrhini</taxon>
        <taxon>Cercopithecidae</taxon>
        <taxon>Colobinae</taxon>
        <taxon>Rhinopithecus</taxon>
    </lineage>
</organism>
<feature type="domain" description="PX" evidence="12">
    <location>
        <begin position="127"/>
        <end position="256"/>
    </location>
</feature>
<name>A0A2K6PBQ1_RHIRO</name>
<dbReference type="InterPro" id="IPR036028">
    <property type="entry name" value="SH3-like_dom_sf"/>
</dbReference>
<dbReference type="GeneTree" id="ENSGT00940000158812"/>
<evidence type="ECO:0000256" key="1">
    <source>
        <dbReference type="ARBA" id="ARBA00004413"/>
    </source>
</evidence>
<dbReference type="Gene3D" id="2.30.30.40">
    <property type="entry name" value="SH3 Domains"/>
    <property type="match status" value="2"/>
</dbReference>
<evidence type="ECO:0000313" key="13">
    <source>
        <dbReference type="Ensembl" id="ENSRROP00000013950.1"/>
    </source>
</evidence>
<dbReference type="SUPFAM" id="SSF50044">
    <property type="entry name" value="SH3-domain"/>
    <property type="match status" value="2"/>
</dbReference>
<evidence type="ECO:0000256" key="5">
    <source>
        <dbReference type="ARBA" id="ARBA00023121"/>
    </source>
</evidence>
<feature type="domain" description="SH3" evidence="11">
    <location>
        <begin position="362"/>
        <end position="421"/>
    </location>
</feature>
<dbReference type="FunFam" id="2.30.30.40:FF:000238">
    <property type="entry name" value="NADPH oxidase organizer 1"/>
    <property type="match status" value="1"/>
</dbReference>